<dbReference type="Proteomes" id="UP000444185">
    <property type="component" value="Unassembled WGS sequence"/>
</dbReference>
<feature type="compositionally biased region" description="Pro residues" evidence="1">
    <location>
        <begin position="80"/>
        <end position="90"/>
    </location>
</feature>
<dbReference type="SUPFAM" id="SSF74653">
    <property type="entry name" value="TolA/TonB C-terminal domain"/>
    <property type="match status" value="1"/>
</dbReference>
<keyword evidence="2" id="KW-1133">Transmembrane helix</keyword>
<evidence type="ECO:0000313" key="3">
    <source>
        <dbReference type="EMBL" id="MXO51526.1"/>
    </source>
</evidence>
<evidence type="ECO:0000256" key="2">
    <source>
        <dbReference type="SAM" id="Phobius"/>
    </source>
</evidence>
<dbReference type="Gene3D" id="3.30.1150.10">
    <property type="match status" value="1"/>
</dbReference>
<feature type="region of interest" description="Disordered" evidence="1">
    <location>
        <begin position="79"/>
        <end position="156"/>
    </location>
</feature>
<reference evidence="3 4" key="1">
    <citation type="submission" date="2019-12" db="EMBL/GenBank/DDBJ databases">
        <title>Genomic-based taxomic classification of the family Erythrobacteraceae.</title>
        <authorList>
            <person name="Xu L."/>
        </authorList>
    </citation>
    <scope>NUCLEOTIDE SEQUENCE [LARGE SCALE GENOMIC DNA]</scope>
    <source>
        <strain evidence="3 4">DSM 16225</strain>
    </source>
</reference>
<dbReference type="RefSeq" id="WP_160608255.1">
    <property type="nucleotide sequence ID" value="NZ_WTYF01000004.1"/>
</dbReference>
<dbReference type="OrthoDB" id="7161229at2"/>
<keyword evidence="2" id="KW-0472">Membrane</keyword>
<proteinExistence type="predicted"/>
<feature type="compositionally biased region" description="Basic and acidic residues" evidence="1">
    <location>
        <begin position="110"/>
        <end position="121"/>
    </location>
</feature>
<sequence length="268" mass="29009">MERTAIRAEERTGLIVAVALHLLVLAALVIQAFFEGDKAPPRTERMTVSLAEDVGMEATAPDPVPESRAAIAPELADVPAPAPEILPAPTTPQVDRPTPRVQSPVPAPARETRQQPRREQPRQQAQPRPAERGGGSRIGDNFLAGAGDSTTTNETRVPASQIGASAKASLVQAISREIKPHWKPPSGPEVEEITTFLRFRLNPDGSLAGRPEVVRQTGVNDTNRAQAGRHGEQAIRAVQLAAPFDLPEQYYEAWKVVGPFGFDWRLAQ</sequence>
<dbReference type="EMBL" id="WTYF01000004">
    <property type="protein sequence ID" value="MXO51526.1"/>
    <property type="molecule type" value="Genomic_DNA"/>
</dbReference>
<gene>
    <name evidence="3" type="ORF">GRI42_09455</name>
</gene>
<organism evidence="3 4">
    <name type="scientific">Qipengyuania gaetbuli</name>
    <dbReference type="NCBI Taxonomy" id="266952"/>
    <lineage>
        <taxon>Bacteria</taxon>
        <taxon>Pseudomonadati</taxon>
        <taxon>Pseudomonadota</taxon>
        <taxon>Alphaproteobacteria</taxon>
        <taxon>Sphingomonadales</taxon>
        <taxon>Erythrobacteraceae</taxon>
        <taxon>Qipengyuania</taxon>
    </lineage>
</organism>
<keyword evidence="2" id="KW-0812">Transmembrane</keyword>
<comment type="caution">
    <text evidence="3">The sequence shown here is derived from an EMBL/GenBank/DDBJ whole genome shotgun (WGS) entry which is preliminary data.</text>
</comment>
<accession>A0A844Y134</accession>
<evidence type="ECO:0000313" key="4">
    <source>
        <dbReference type="Proteomes" id="UP000444185"/>
    </source>
</evidence>
<protein>
    <submittedName>
        <fullName evidence="3">Energy transducer TonB</fullName>
    </submittedName>
</protein>
<evidence type="ECO:0000256" key="1">
    <source>
        <dbReference type="SAM" id="MobiDB-lite"/>
    </source>
</evidence>
<feature type="transmembrane region" description="Helical" evidence="2">
    <location>
        <begin position="12"/>
        <end position="34"/>
    </location>
</feature>
<dbReference type="AlphaFoldDB" id="A0A844Y134"/>
<name>A0A844Y134_9SPHN</name>
<keyword evidence="4" id="KW-1185">Reference proteome</keyword>